<dbReference type="STRING" id="1324314.BVG16_22920"/>
<name>A0A1T2X421_9BACL</name>
<dbReference type="EMBL" id="MSZX01000010">
    <property type="protein sequence ID" value="OPA74619.1"/>
    <property type="molecule type" value="Genomic_DNA"/>
</dbReference>
<feature type="compositionally biased region" description="Low complexity" evidence="1">
    <location>
        <begin position="213"/>
        <end position="226"/>
    </location>
</feature>
<dbReference type="OrthoDB" id="2967172at2"/>
<dbReference type="InterPro" id="IPR025341">
    <property type="entry name" value="DUF4247"/>
</dbReference>
<feature type="chain" id="PRO_5039452087" description="DUF4247 domain-containing protein" evidence="2">
    <location>
        <begin position="24"/>
        <end position="244"/>
    </location>
</feature>
<keyword evidence="4" id="KW-1185">Reference proteome</keyword>
<evidence type="ECO:0000313" key="3">
    <source>
        <dbReference type="EMBL" id="OPA74619.1"/>
    </source>
</evidence>
<feature type="compositionally biased region" description="Low complexity" evidence="1">
    <location>
        <begin position="186"/>
        <end position="200"/>
    </location>
</feature>
<feature type="signal peptide" evidence="2">
    <location>
        <begin position="1"/>
        <end position="23"/>
    </location>
</feature>
<organism evidence="3 4">
    <name type="scientific">Paenibacillus selenitireducens</name>
    <dbReference type="NCBI Taxonomy" id="1324314"/>
    <lineage>
        <taxon>Bacteria</taxon>
        <taxon>Bacillati</taxon>
        <taxon>Bacillota</taxon>
        <taxon>Bacilli</taxon>
        <taxon>Bacillales</taxon>
        <taxon>Paenibacillaceae</taxon>
        <taxon>Paenibacillus</taxon>
    </lineage>
</organism>
<dbReference type="RefSeq" id="WP_078501533.1">
    <property type="nucleotide sequence ID" value="NZ_MSZX01000010.1"/>
</dbReference>
<dbReference type="Proteomes" id="UP000190188">
    <property type="component" value="Unassembled WGS sequence"/>
</dbReference>
<comment type="caution">
    <text evidence="3">The sequence shown here is derived from an EMBL/GenBank/DDBJ whole genome shotgun (WGS) entry which is preliminary data.</text>
</comment>
<evidence type="ECO:0000256" key="1">
    <source>
        <dbReference type="SAM" id="MobiDB-lite"/>
    </source>
</evidence>
<dbReference type="PROSITE" id="PS51257">
    <property type="entry name" value="PROKAR_LIPOPROTEIN"/>
    <property type="match status" value="1"/>
</dbReference>
<evidence type="ECO:0000256" key="2">
    <source>
        <dbReference type="SAM" id="SignalP"/>
    </source>
</evidence>
<protein>
    <recommendedName>
        <fullName evidence="5">DUF4247 domain-containing protein</fullName>
    </recommendedName>
</protein>
<proteinExistence type="predicted"/>
<sequence>MSKRLLYAIKSILIVALMASVLSGCGSPKVSDTYPLESVNKDGAETSYVYRAEGKTVPVVATELKDQRKPKEISKEDPDHMFLVYSDEWIHVMKDEKKPEDSLIEVDSKAYVQRNYNPSFLEAYVIGSIVGNLFDSFGGKRYGDYRGYSSSDTYKPSKKYHAPTASEKKAIPPMTVDRTGSIFKRGSTSGTSKSDDGGLFSKKKSSGSITKNKGSTSGSFFSPSKSKVPRTKSGTGKIFKRSRR</sequence>
<evidence type="ECO:0008006" key="5">
    <source>
        <dbReference type="Google" id="ProtNLM"/>
    </source>
</evidence>
<keyword evidence="2" id="KW-0732">Signal</keyword>
<reference evidence="3 4" key="1">
    <citation type="submission" date="2017-01" db="EMBL/GenBank/DDBJ databases">
        <title>Genome analysis of Paenibacillus selenitrireducens ES3-24.</title>
        <authorList>
            <person name="Xu D."/>
            <person name="Yao R."/>
            <person name="Zheng S."/>
        </authorList>
    </citation>
    <scope>NUCLEOTIDE SEQUENCE [LARGE SCALE GENOMIC DNA]</scope>
    <source>
        <strain evidence="3 4">ES3-24</strain>
    </source>
</reference>
<dbReference type="Pfam" id="PF14042">
    <property type="entry name" value="DUF4247"/>
    <property type="match status" value="1"/>
</dbReference>
<dbReference type="AlphaFoldDB" id="A0A1T2X421"/>
<accession>A0A1T2X421</accession>
<evidence type="ECO:0000313" key="4">
    <source>
        <dbReference type="Proteomes" id="UP000190188"/>
    </source>
</evidence>
<feature type="region of interest" description="Disordered" evidence="1">
    <location>
        <begin position="153"/>
        <end position="244"/>
    </location>
</feature>
<gene>
    <name evidence="3" type="ORF">BVG16_22920</name>
</gene>